<dbReference type="RefSeq" id="WP_275108549.1">
    <property type="nucleotide sequence ID" value="NZ_JAKJSC010000001.1"/>
</dbReference>
<dbReference type="EMBL" id="JAKJSC010000001">
    <property type="protein sequence ID" value="MDE5417212.1"/>
    <property type="molecule type" value="Genomic_DNA"/>
</dbReference>
<protein>
    <submittedName>
        <fullName evidence="2">HD domain-containing protein</fullName>
    </submittedName>
</protein>
<evidence type="ECO:0000313" key="2">
    <source>
        <dbReference type="EMBL" id="MDE5417212.1"/>
    </source>
</evidence>
<keyword evidence="3" id="KW-1185">Reference proteome</keyword>
<proteinExistence type="predicted"/>
<dbReference type="Proteomes" id="UP001528920">
    <property type="component" value="Unassembled WGS sequence"/>
</dbReference>
<dbReference type="Gene3D" id="1.10.3210.10">
    <property type="entry name" value="Hypothetical protein af1432"/>
    <property type="match status" value="1"/>
</dbReference>
<organism evidence="2 3">
    <name type="scientific">Paralabilibaculum antarcticum</name>
    <dbReference type="NCBI Taxonomy" id="2912572"/>
    <lineage>
        <taxon>Bacteria</taxon>
        <taxon>Pseudomonadati</taxon>
        <taxon>Bacteroidota</taxon>
        <taxon>Bacteroidia</taxon>
        <taxon>Marinilabiliales</taxon>
        <taxon>Marinifilaceae</taxon>
        <taxon>Paralabilibaculum</taxon>
    </lineage>
</organism>
<dbReference type="InterPro" id="IPR006674">
    <property type="entry name" value="HD_domain"/>
</dbReference>
<comment type="caution">
    <text evidence="2">The sequence shown here is derived from an EMBL/GenBank/DDBJ whole genome shotgun (WGS) entry which is preliminary data.</text>
</comment>
<sequence length="199" mass="23362">MNDNSKYIQLVREFVTELLCKLPSNLCYHNLKHTEEVVEACILLALHSKLNPVEKEILIISAWFHDAGHIKTYFGHEIAGADLAEKFLRKIKYPSERIREVSACILCTHYPPNPQNQIQKILCDADMFHLTLNDYEDRCLKLKQEIESVSNCNIPLQSWYDKNIEFLKKQFYFSKYGKKLFSKLKESNLNKYICNHCNT</sequence>
<dbReference type="SMART" id="SM00471">
    <property type="entry name" value="HDc"/>
    <property type="match status" value="1"/>
</dbReference>
<accession>A0ABT5VPK6</accession>
<dbReference type="InterPro" id="IPR003607">
    <property type="entry name" value="HD/PDEase_dom"/>
</dbReference>
<dbReference type="Pfam" id="PF01966">
    <property type="entry name" value="HD"/>
    <property type="match status" value="1"/>
</dbReference>
<dbReference type="CDD" id="cd00077">
    <property type="entry name" value="HDc"/>
    <property type="match status" value="1"/>
</dbReference>
<evidence type="ECO:0000259" key="1">
    <source>
        <dbReference type="SMART" id="SM00471"/>
    </source>
</evidence>
<name>A0ABT5VPK6_9BACT</name>
<gene>
    <name evidence="2" type="ORF">L3049_04250</name>
</gene>
<reference evidence="2 3" key="1">
    <citation type="submission" date="2022-01" db="EMBL/GenBank/DDBJ databases">
        <title>Labilibaculum sp. nov, a marine bacterium isolated from Antarctica.</title>
        <authorList>
            <person name="Dai W."/>
        </authorList>
    </citation>
    <scope>NUCLEOTIDE SEQUENCE [LARGE SCALE GENOMIC DNA]</scope>
    <source>
        <strain evidence="2 3">DW002</strain>
    </source>
</reference>
<evidence type="ECO:0000313" key="3">
    <source>
        <dbReference type="Proteomes" id="UP001528920"/>
    </source>
</evidence>
<feature type="domain" description="HD/PDEase" evidence="1">
    <location>
        <begin position="26"/>
        <end position="140"/>
    </location>
</feature>
<dbReference type="SUPFAM" id="SSF109604">
    <property type="entry name" value="HD-domain/PDEase-like"/>
    <property type="match status" value="1"/>
</dbReference>